<keyword evidence="5" id="KW-0687">Ribonucleoprotein</keyword>
<dbReference type="PANTHER" id="PTHR21396:SF2">
    <property type="entry name" value="LARGE RIBOSOMAL SUBUNIT PROTEIN ML43"/>
    <property type="match status" value="1"/>
</dbReference>
<feature type="domain" description="Ribosomal protein/NADH dehydrogenase" evidence="7">
    <location>
        <begin position="57"/>
        <end position="130"/>
    </location>
</feature>
<evidence type="ECO:0000256" key="5">
    <source>
        <dbReference type="ARBA" id="ARBA00023274"/>
    </source>
</evidence>
<keyword evidence="4" id="KW-0496">Mitochondrion</keyword>
<dbReference type="EMBL" id="RBNJ01003695">
    <property type="protein sequence ID" value="RUS30627.1"/>
    <property type="molecule type" value="Genomic_DNA"/>
</dbReference>
<proteinExistence type="inferred from homology"/>
<dbReference type="GO" id="GO:0032543">
    <property type="term" value="P:mitochondrial translation"/>
    <property type="evidence" value="ECO:0007669"/>
    <property type="project" value="InterPro"/>
</dbReference>
<organism evidence="8 9">
    <name type="scientific">Jimgerdemannia flammicorona</name>
    <dbReference type="NCBI Taxonomy" id="994334"/>
    <lineage>
        <taxon>Eukaryota</taxon>
        <taxon>Fungi</taxon>
        <taxon>Fungi incertae sedis</taxon>
        <taxon>Mucoromycota</taxon>
        <taxon>Mucoromycotina</taxon>
        <taxon>Endogonomycetes</taxon>
        <taxon>Endogonales</taxon>
        <taxon>Endogonaceae</taxon>
        <taxon>Jimgerdemannia</taxon>
    </lineage>
</organism>
<sequence>MASTLSAKSIPLARPKNGVGAFVFQCRKLVFSYCEHFGSNNGMVCVSFHSVRVFRFKDRNENSPVLDYIRSDLVKFAKKNPQIEIVVQHRPAHHPIVKGFYLNGRDKVICVRNLSPSEIGDKVKLLRDSSGAKTKLLAKKPVLSTTESVRGIWSPFHSRRHKI</sequence>
<evidence type="ECO:0000313" key="8">
    <source>
        <dbReference type="EMBL" id="RUS30627.1"/>
    </source>
</evidence>
<comment type="similarity">
    <text evidence="2">Belongs to the mitochondrion-specific ribosomal protein mL43 family.</text>
</comment>
<dbReference type="SMART" id="SM00916">
    <property type="entry name" value="L51_S25_CI-B8"/>
    <property type="match status" value="1"/>
</dbReference>
<evidence type="ECO:0000256" key="1">
    <source>
        <dbReference type="ARBA" id="ARBA00004173"/>
    </source>
</evidence>
<protein>
    <recommendedName>
        <fullName evidence="6">Large ribosomal subunit protein mL43</fullName>
    </recommendedName>
</protein>
<keyword evidence="9" id="KW-1185">Reference proteome</keyword>
<gene>
    <name evidence="8" type="ORF">BC938DRAFT_479149</name>
</gene>
<dbReference type="GO" id="GO:0003735">
    <property type="term" value="F:structural constituent of ribosome"/>
    <property type="evidence" value="ECO:0007669"/>
    <property type="project" value="InterPro"/>
</dbReference>
<dbReference type="PANTHER" id="PTHR21396">
    <property type="entry name" value="39S RIBOSOMAL PROTEIN L43"/>
    <property type="match status" value="1"/>
</dbReference>
<dbReference type="InterPro" id="IPR036249">
    <property type="entry name" value="Thioredoxin-like_sf"/>
</dbReference>
<dbReference type="Gene3D" id="3.40.30.10">
    <property type="entry name" value="Glutaredoxin"/>
    <property type="match status" value="1"/>
</dbReference>
<evidence type="ECO:0000313" key="9">
    <source>
        <dbReference type="Proteomes" id="UP000274822"/>
    </source>
</evidence>
<keyword evidence="3" id="KW-0689">Ribosomal protein</keyword>
<evidence type="ECO:0000259" key="7">
    <source>
        <dbReference type="SMART" id="SM00916"/>
    </source>
</evidence>
<accession>A0A433QLI0</accession>
<dbReference type="AlphaFoldDB" id="A0A433QLI0"/>
<dbReference type="SUPFAM" id="SSF52833">
    <property type="entry name" value="Thioredoxin-like"/>
    <property type="match status" value="1"/>
</dbReference>
<dbReference type="Proteomes" id="UP000274822">
    <property type="component" value="Unassembled WGS sequence"/>
</dbReference>
<evidence type="ECO:0000256" key="3">
    <source>
        <dbReference type="ARBA" id="ARBA00022980"/>
    </source>
</evidence>
<dbReference type="GO" id="GO:0005762">
    <property type="term" value="C:mitochondrial large ribosomal subunit"/>
    <property type="evidence" value="ECO:0007669"/>
    <property type="project" value="TreeGrafter"/>
</dbReference>
<dbReference type="Pfam" id="PF05047">
    <property type="entry name" value="L51_S25_CI-B8"/>
    <property type="match status" value="1"/>
</dbReference>
<reference evidence="8 9" key="1">
    <citation type="journal article" date="2018" name="New Phytol.">
        <title>Phylogenomics of Endogonaceae and evolution of mycorrhizas within Mucoromycota.</title>
        <authorList>
            <person name="Chang Y."/>
            <person name="Desiro A."/>
            <person name="Na H."/>
            <person name="Sandor L."/>
            <person name="Lipzen A."/>
            <person name="Clum A."/>
            <person name="Barry K."/>
            <person name="Grigoriev I.V."/>
            <person name="Martin F.M."/>
            <person name="Stajich J.E."/>
            <person name="Smith M.E."/>
            <person name="Bonito G."/>
            <person name="Spatafora J.W."/>
        </authorList>
    </citation>
    <scope>NUCLEOTIDE SEQUENCE [LARGE SCALE GENOMIC DNA]</scope>
    <source>
        <strain evidence="8 9">AD002</strain>
    </source>
</reference>
<comment type="caution">
    <text evidence="8">The sequence shown here is derived from an EMBL/GenBank/DDBJ whole genome shotgun (WGS) entry which is preliminary data.</text>
</comment>
<evidence type="ECO:0000256" key="2">
    <source>
        <dbReference type="ARBA" id="ARBA00006073"/>
    </source>
</evidence>
<dbReference type="InterPro" id="IPR007741">
    <property type="entry name" value="Ribosomal_mL43/mS25/NADH_DH"/>
</dbReference>
<name>A0A433QLI0_9FUNG</name>
<evidence type="ECO:0000256" key="6">
    <source>
        <dbReference type="ARBA" id="ARBA00035188"/>
    </source>
</evidence>
<dbReference type="InterPro" id="IPR039927">
    <property type="entry name" value="Ribosomal_mL43"/>
</dbReference>
<evidence type="ECO:0000256" key="4">
    <source>
        <dbReference type="ARBA" id="ARBA00023128"/>
    </source>
</evidence>
<comment type="subcellular location">
    <subcellularLocation>
        <location evidence="1">Mitochondrion</location>
    </subcellularLocation>
</comment>